<dbReference type="PANTHER" id="PTHR12411">
    <property type="entry name" value="CYSTEINE PROTEASE FAMILY C1-RELATED"/>
    <property type="match status" value="1"/>
</dbReference>
<dbReference type="SMART" id="SM00848">
    <property type="entry name" value="Inhibitor_I29"/>
    <property type="match status" value="1"/>
</dbReference>
<evidence type="ECO:0000256" key="2">
    <source>
        <dbReference type="ARBA" id="ARBA00022670"/>
    </source>
</evidence>
<feature type="chain" id="PRO_5044895399" evidence="7">
    <location>
        <begin position="20"/>
        <end position="343"/>
    </location>
</feature>
<dbReference type="InterPro" id="IPR038765">
    <property type="entry name" value="Papain-like_cys_pep_sf"/>
</dbReference>
<name>A0ABC8IZV0_ERUVS</name>
<keyword evidence="4" id="KW-0378">Hydrolase</keyword>
<feature type="signal peptide" evidence="7">
    <location>
        <begin position="1"/>
        <end position="19"/>
    </location>
</feature>
<dbReference type="CDD" id="cd02248">
    <property type="entry name" value="Peptidase_C1A"/>
    <property type="match status" value="1"/>
</dbReference>
<dbReference type="InterPro" id="IPR000169">
    <property type="entry name" value="Pept_cys_AS"/>
</dbReference>
<reference evidence="10 11" key="1">
    <citation type="submission" date="2022-03" db="EMBL/GenBank/DDBJ databases">
        <authorList>
            <person name="Macdonald S."/>
            <person name="Ahmed S."/>
            <person name="Newling K."/>
        </authorList>
    </citation>
    <scope>NUCLEOTIDE SEQUENCE [LARGE SCALE GENOMIC DNA]</scope>
</reference>
<evidence type="ECO:0000256" key="1">
    <source>
        <dbReference type="ARBA" id="ARBA00008455"/>
    </source>
</evidence>
<evidence type="ECO:0000256" key="3">
    <source>
        <dbReference type="ARBA" id="ARBA00022729"/>
    </source>
</evidence>
<evidence type="ECO:0000259" key="8">
    <source>
        <dbReference type="SMART" id="SM00645"/>
    </source>
</evidence>
<evidence type="ECO:0000313" key="11">
    <source>
        <dbReference type="Proteomes" id="UP001642260"/>
    </source>
</evidence>
<gene>
    <name evidence="10" type="ORF">ERUC_LOCUS1852</name>
</gene>
<dbReference type="InterPro" id="IPR025660">
    <property type="entry name" value="Pept_his_AS"/>
</dbReference>
<dbReference type="FunFam" id="3.90.70.10:FF:000067">
    <property type="entry name" value="Senescence-specific cysteine protease"/>
    <property type="match status" value="1"/>
</dbReference>
<dbReference type="PROSITE" id="PS00640">
    <property type="entry name" value="THIOL_PROTEASE_ASN"/>
    <property type="match status" value="1"/>
</dbReference>
<keyword evidence="11" id="KW-1185">Reference proteome</keyword>
<evidence type="ECO:0000313" key="10">
    <source>
        <dbReference type="EMBL" id="CAH8295255.1"/>
    </source>
</evidence>
<dbReference type="SUPFAM" id="SSF54001">
    <property type="entry name" value="Cysteine proteinases"/>
    <property type="match status" value="1"/>
</dbReference>
<keyword evidence="3 7" id="KW-0732">Signal</keyword>
<dbReference type="GO" id="GO:0006508">
    <property type="term" value="P:proteolysis"/>
    <property type="evidence" value="ECO:0007669"/>
    <property type="project" value="UniProtKB-KW"/>
</dbReference>
<dbReference type="InterPro" id="IPR025661">
    <property type="entry name" value="Pept_asp_AS"/>
</dbReference>
<feature type="domain" description="Cathepsin propeptide inhibitor" evidence="9">
    <location>
        <begin position="36"/>
        <end position="93"/>
    </location>
</feature>
<protein>
    <submittedName>
        <fullName evidence="10">Uncharacterized protein</fullName>
    </submittedName>
</protein>
<dbReference type="PROSITE" id="PS00639">
    <property type="entry name" value="THIOL_PROTEASE_HIS"/>
    <property type="match status" value="1"/>
</dbReference>
<keyword evidence="6" id="KW-1015">Disulfide bond</keyword>
<dbReference type="Pfam" id="PF08246">
    <property type="entry name" value="Inhibitor_I29"/>
    <property type="match status" value="1"/>
</dbReference>
<evidence type="ECO:0000256" key="5">
    <source>
        <dbReference type="ARBA" id="ARBA00022807"/>
    </source>
</evidence>
<dbReference type="PRINTS" id="PR00705">
    <property type="entry name" value="PAPAIN"/>
</dbReference>
<evidence type="ECO:0000256" key="6">
    <source>
        <dbReference type="ARBA" id="ARBA00023157"/>
    </source>
</evidence>
<dbReference type="PROSITE" id="PS00139">
    <property type="entry name" value="THIOL_PROTEASE_CYS"/>
    <property type="match status" value="1"/>
</dbReference>
<dbReference type="InterPro" id="IPR039417">
    <property type="entry name" value="Peptidase_C1A_papain-like"/>
</dbReference>
<dbReference type="InterPro" id="IPR000668">
    <property type="entry name" value="Peptidase_C1A_C"/>
</dbReference>
<dbReference type="SMART" id="SM00645">
    <property type="entry name" value="Pept_C1"/>
    <property type="match status" value="1"/>
</dbReference>
<evidence type="ECO:0000259" key="9">
    <source>
        <dbReference type="SMART" id="SM00848"/>
    </source>
</evidence>
<dbReference type="GO" id="GO:0008234">
    <property type="term" value="F:cysteine-type peptidase activity"/>
    <property type="evidence" value="ECO:0007669"/>
    <property type="project" value="UniProtKB-KW"/>
</dbReference>
<keyword evidence="2" id="KW-0645">Protease</keyword>
<sequence length="343" mass="37634">MASITFLILAIILSFKTLGATSRGGLFEASAVTEKHEQWMARYHRVYSDESEKTKRFEIFKKNLEFVEKHNMNTNNTYKLGVNQFSDLTNEEFRARYMGQVVPEDMLRISSSNSDTKVSFRYENVSDIGESKNWVQEGAVTSVKNQGGCGVCWAFAAVAAVEGIKKISTGKLISLSEQQLVDCSRTPNLGCKGWTASKAFDFIIRNKGITSAANYPYRESYQTCSSNKPVAATISGYEGVPKDDETALLKAVSKQPVSVAIDGYAPEFIKYGGGILSGPCGTSLNHAVTIVGYGVSEEGIKYWLLKNSWGQDWGEGGYMRIKRDVQTPGGMCGLASLANYPLA</sequence>
<evidence type="ECO:0000256" key="4">
    <source>
        <dbReference type="ARBA" id="ARBA00022801"/>
    </source>
</evidence>
<dbReference type="Proteomes" id="UP001642260">
    <property type="component" value="Unassembled WGS sequence"/>
</dbReference>
<dbReference type="Gene3D" id="3.90.70.10">
    <property type="entry name" value="Cysteine proteinases"/>
    <property type="match status" value="1"/>
</dbReference>
<comment type="similarity">
    <text evidence="1">Belongs to the peptidase C1 family.</text>
</comment>
<dbReference type="EMBL" id="CAKOAT010049599">
    <property type="protein sequence ID" value="CAH8295255.1"/>
    <property type="molecule type" value="Genomic_DNA"/>
</dbReference>
<dbReference type="InterPro" id="IPR013201">
    <property type="entry name" value="Prot_inhib_I29"/>
</dbReference>
<keyword evidence="5" id="KW-0788">Thiol protease</keyword>
<comment type="caution">
    <text evidence="10">The sequence shown here is derived from an EMBL/GenBank/DDBJ whole genome shotgun (WGS) entry which is preliminary data.</text>
</comment>
<proteinExistence type="inferred from homology"/>
<evidence type="ECO:0000256" key="7">
    <source>
        <dbReference type="SAM" id="SignalP"/>
    </source>
</evidence>
<feature type="domain" description="Peptidase C1A papain C-terminal" evidence="8">
    <location>
        <begin position="128"/>
        <end position="342"/>
    </location>
</feature>
<accession>A0ABC8IZV0</accession>
<dbReference type="AlphaFoldDB" id="A0ABC8IZV0"/>
<organism evidence="10 11">
    <name type="scientific">Eruca vesicaria subsp. sativa</name>
    <name type="common">Garden rocket</name>
    <name type="synonym">Eruca sativa</name>
    <dbReference type="NCBI Taxonomy" id="29727"/>
    <lineage>
        <taxon>Eukaryota</taxon>
        <taxon>Viridiplantae</taxon>
        <taxon>Streptophyta</taxon>
        <taxon>Embryophyta</taxon>
        <taxon>Tracheophyta</taxon>
        <taxon>Spermatophyta</taxon>
        <taxon>Magnoliopsida</taxon>
        <taxon>eudicotyledons</taxon>
        <taxon>Gunneridae</taxon>
        <taxon>Pentapetalae</taxon>
        <taxon>rosids</taxon>
        <taxon>malvids</taxon>
        <taxon>Brassicales</taxon>
        <taxon>Brassicaceae</taxon>
        <taxon>Brassiceae</taxon>
        <taxon>Eruca</taxon>
    </lineage>
</organism>
<dbReference type="Pfam" id="PF00112">
    <property type="entry name" value="Peptidase_C1"/>
    <property type="match status" value="1"/>
</dbReference>
<dbReference type="InterPro" id="IPR013128">
    <property type="entry name" value="Peptidase_C1A"/>
</dbReference>